<dbReference type="Proteomes" id="UP000501379">
    <property type="component" value="Chromosome"/>
</dbReference>
<reference evidence="2" key="1">
    <citation type="submission" date="2020-07" db="EMBL/GenBank/DDBJ databases">
        <title>Nitrate ammonifying Pseudomonas campi sp. nov. isolated from German agricultural grassland.</title>
        <authorList>
            <person name="Timsy T."/>
            <person name="Ulrich A."/>
            <person name="Spanner T."/>
            <person name="Foesel B."/>
            <person name="Kolb S."/>
            <person name="Horn M.A."/>
            <person name="Behrendt U."/>
        </authorList>
    </citation>
    <scope>NUCLEOTIDE SEQUENCE</scope>
    <source>
        <strain evidence="2">S1-A32-2</strain>
    </source>
</reference>
<name>A0A6M8FE26_9GAMM</name>
<gene>
    <name evidence="2" type="ORF">HNE05_03075</name>
</gene>
<dbReference type="PANTHER" id="PTHR39431:SF1">
    <property type="entry name" value="FRPA_C-RELATED PROTEIN"/>
    <property type="match status" value="1"/>
</dbReference>
<feature type="region of interest" description="Disordered" evidence="1">
    <location>
        <begin position="57"/>
        <end position="76"/>
    </location>
</feature>
<dbReference type="EMBL" id="CP053697">
    <property type="protein sequence ID" value="QKE62380.1"/>
    <property type="molecule type" value="Genomic_DNA"/>
</dbReference>
<evidence type="ECO:0008006" key="4">
    <source>
        <dbReference type="Google" id="ProtNLM"/>
    </source>
</evidence>
<dbReference type="RefSeq" id="WP_173204114.1">
    <property type="nucleotide sequence ID" value="NZ_CP053697.2"/>
</dbReference>
<protein>
    <recommendedName>
        <fullName evidence="4">Calcium-binding protein</fullName>
    </recommendedName>
</protein>
<organism evidence="2 3">
    <name type="scientific">Aquipseudomonas campi</name>
    <dbReference type="NCBI Taxonomy" id="2731681"/>
    <lineage>
        <taxon>Bacteria</taxon>
        <taxon>Pseudomonadati</taxon>
        <taxon>Pseudomonadota</taxon>
        <taxon>Gammaproteobacteria</taxon>
        <taxon>Pseudomonadales</taxon>
        <taxon>Pseudomonadaceae</taxon>
        <taxon>Aquipseudomonas</taxon>
    </lineage>
</organism>
<keyword evidence="3" id="KW-1185">Reference proteome</keyword>
<dbReference type="AlphaFoldDB" id="A0A6M8FE26"/>
<sequence length="264" mass="28619">MFDALSAPHSAAARPSRSSDLEDNLDAGLRDSLDYQILRRTLMPKDEVPAPEAAAAEINEARRPDSTTSSAMADASAQAASFQQVLEQRELELNVSANPQPQQTDPLVLDLASNGFTTRGLQDPVRFDLDADGRIDRISAPSGDDALLALDRNGNGRIDDGRELFGDQNGAANGFAELGKYDDNRDGRIDAQDAIFERLSLLRFDAQGRQQQMNLSEAGVSAIQLQARDVKQALGQYDTIAQLGSFDFTDGRRGQAADLLLAQR</sequence>
<dbReference type="PANTHER" id="PTHR39431">
    <property type="entry name" value="FRPA/C-RELATED PROTEIN"/>
    <property type="match status" value="1"/>
</dbReference>
<accession>A0A6M8FE26</accession>
<evidence type="ECO:0000256" key="1">
    <source>
        <dbReference type="SAM" id="MobiDB-lite"/>
    </source>
</evidence>
<feature type="compositionally biased region" description="Low complexity" evidence="1">
    <location>
        <begin position="1"/>
        <end position="18"/>
    </location>
</feature>
<feature type="region of interest" description="Disordered" evidence="1">
    <location>
        <begin position="1"/>
        <end position="25"/>
    </location>
</feature>
<feature type="compositionally biased region" description="Low complexity" evidence="1">
    <location>
        <begin position="66"/>
        <end position="76"/>
    </location>
</feature>
<dbReference type="KEGG" id="pcam:HNE05_03075"/>
<evidence type="ECO:0000313" key="3">
    <source>
        <dbReference type="Proteomes" id="UP000501379"/>
    </source>
</evidence>
<evidence type="ECO:0000313" key="2">
    <source>
        <dbReference type="EMBL" id="QKE62380.1"/>
    </source>
</evidence>
<proteinExistence type="predicted"/>